<proteinExistence type="predicted"/>
<evidence type="ECO:0000313" key="1">
    <source>
        <dbReference type="EMBL" id="NJC39939.1"/>
    </source>
</evidence>
<organism evidence="1 2">
    <name type="scientific">Brevundimonas alba</name>
    <dbReference type="NCBI Taxonomy" id="74314"/>
    <lineage>
        <taxon>Bacteria</taxon>
        <taxon>Pseudomonadati</taxon>
        <taxon>Pseudomonadota</taxon>
        <taxon>Alphaproteobacteria</taxon>
        <taxon>Caulobacterales</taxon>
        <taxon>Caulobacteraceae</taxon>
        <taxon>Brevundimonas</taxon>
    </lineage>
</organism>
<dbReference type="EMBL" id="JAATJM010000001">
    <property type="protein sequence ID" value="NJC39939.1"/>
    <property type="molecule type" value="Genomic_DNA"/>
</dbReference>
<protein>
    <submittedName>
        <fullName evidence="1">Uncharacterized protein</fullName>
    </submittedName>
</protein>
<accession>A0A7X5YJR1</accession>
<keyword evidence="2" id="KW-1185">Reference proteome</keyword>
<sequence length="157" mass="16980">MLAAFAVIAAVQSAPALSAHWDVEDRRVVSSVISPCLSYVVSEGNTQPRWAAGWTLDPGQNWHVRPRSDNTEYRASMSISSSFAPTLRCSVTVPSGDLAGALAQLEAITLEDFSTRREGNEVRFYYREGPGVAPQFTMGARTNDNGSVSVWIATPGM</sequence>
<comment type="caution">
    <text evidence="1">The sequence shown here is derived from an EMBL/GenBank/DDBJ whole genome shotgun (WGS) entry which is preliminary data.</text>
</comment>
<gene>
    <name evidence="1" type="ORF">GGQ87_000197</name>
</gene>
<dbReference type="Proteomes" id="UP000587415">
    <property type="component" value="Unassembled WGS sequence"/>
</dbReference>
<dbReference type="RefSeq" id="WP_168044867.1">
    <property type="nucleotide sequence ID" value="NZ_JAATJM010000001.1"/>
</dbReference>
<name>A0A7X5YJR1_9CAUL</name>
<reference evidence="1 2" key="1">
    <citation type="submission" date="2020-03" db="EMBL/GenBank/DDBJ databases">
        <title>Genomic Encyclopedia of Type Strains, Phase IV (KMG-IV): sequencing the most valuable type-strain genomes for metagenomic binning, comparative biology and taxonomic classification.</title>
        <authorList>
            <person name="Goeker M."/>
        </authorList>
    </citation>
    <scope>NUCLEOTIDE SEQUENCE [LARGE SCALE GENOMIC DNA]</scope>
    <source>
        <strain evidence="1 2">DSM 4736</strain>
    </source>
</reference>
<dbReference type="AlphaFoldDB" id="A0A7X5YJR1"/>
<evidence type="ECO:0000313" key="2">
    <source>
        <dbReference type="Proteomes" id="UP000587415"/>
    </source>
</evidence>